<accession>A0A919THA3</accession>
<name>A0A919THA3_9ACTN</name>
<evidence type="ECO:0000256" key="1">
    <source>
        <dbReference type="SAM" id="MobiDB-lite"/>
    </source>
</evidence>
<sequence length="277" mass="31274">MEVFYLGTHRPAWLGDCPVPLFVSDTTLRQRRRLPRAVCRWALDSGGFSQLTRSGSWADGPTPRQYAARIRRYADEIGGLDWASAQDWMCEPPMLARTGLDIRSHQHLTVINYLELTTIDPGLPIVPAVQGWRPGDYLDCVDLYARYDVDLRTLPLVAVGSLCRRQGTAEAETIVDLLHRHGLLRLHTYGVKTLGLARFADRITSSDSLAWSRTARHQPPLPGCTHRGHCGNCRRFALRWRTSLLRKTPLSRPPRPTPSPDHLTTQPSPMTNPSEKR</sequence>
<proteinExistence type="predicted"/>
<organism evidence="3 4">
    <name type="scientific">Paractinoplanes toevensis</name>
    <dbReference type="NCBI Taxonomy" id="571911"/>
    <lineage>
        <taxon>Bacteria</taxon>
        <taxon>Bacillati</taxon>
        <taxon>Actinomycetota</taxon>
        <taxon>Actinomycetes</taxon>
        <taxon>Micromonosporales</taxon>
        <taxon>Micromonosporaceae</taxon>
        <taxon>Paractinoplanes</taxon>
    </lineage>
</organism>
<reference evidence="3 4" key="1">
    <citation type="submission" date="2021-03" db="EMBL/GenBank/DDBJ databases">
        <title>Whole genome shotgun sequence of Actinoplanes toevensis NBRC 105298.</title>
        <authorList>
            <person name="Komaki H."/>
            <person name="Tamura T."/>
        </authorList>
    </citation>
    <scope>NUCLEOTIDE SEQUENCE [LARGE SCALE GENOMIC DNA]</scope>
    <source>
        <strain evidence="3 4">NBRC 105298</strain>
    </source>
</reference>
<evidence type="ECO:0000259" key="2">
    <source>
        <dbReference type="Pfam" id="PF23859"/>
    </source>
</evidence>
<feature type="domain" description="DeoxyPurine in DNA protein A" evidence="2">
    <location>
        <begin position="2"/>
        <end position="252"/>
    </location>
</feature>
<feature type="compositionally biased region" description="Polar residues" evidence="1">
    <location>
        <begin position="262"/>
        <end position="277"/>
    </location>
</feature>
<comment type="caution">
    <text evidence="3">The sequence shown here is derived from an EMBL/GenBank/DDBJ whole genome shotgun (WGS) entry which is preliminary data.</text>
</comment>
<keyword evidence="4" id="KW-1185">Reference proteome</keyword>
<protein>
    <recommendedName>
        <fullName evidence="2">DeoxyPurine in DNA protein A domain-containing protein</fullName>
    </recommendedName>
</protein>
<feature type="region of interest" description="Disordered" evidence="1">
    <location>
        <begin position="247"/>
        <end position="277"/>
    </location>
</feature>
<gene>
    <name evidence="3" type="ORF">Ato02nite_061680</name>
</gene>
<dbReference type="EMBL" id="BOQN01000081">
    <property type="protein sequence ID" value="GIM94375.1"/>
    <property type="molecule type" value="Genomic_DNA"/>
</dbReference>
<dbReference type="RefSeq" id="WP_213010165.1">
    <property type="nucleotide sequence ID" value="NZ_BOQN01000081.1"/>
</dbReference>
<dbReference type="InterPro" id="IPR055645">
    <property type="entry name" value="DpdA"/>
</dbReference>
<dbReference type="Pfam" id="PF23859">
    <property type="entry name" value="DpdA"/>
    <property type="match status" value="1"/>
</dbReference>
<evidence type="ECO:0000313" key="4">
    <source>
        <dbReference type="Proteomes" id="UP000677082"/>
    </source>
</evidence>
<evidence type="ECO:0000313" key="3">
    <source>
        <dbReference type="EMBL" id="GIM94375.1"/>
    </source>
</evidence>
<dbReference type="AlphaFoldDB" id="A0A919THA3"/>
<dbReference type="Proteomes" id="UP000677082">
    <property type="component" value="Unassembled WGS sequence"/>
</dbReference>